<evidence type="ECO:0000313" key="3">
    <source>
        <dbReference type="Proteomes" id="UP000265618"/>
    </source>
</evidence>
<sequence length="81" mass="8092">MAEEAGVVDEGQIPGVETERGVGGTPAGGEVASVSRTGEGGRVGERGHKGEQGTPVKGEQSPCMEDYNASSPGVFGFLGAE</sequence>
<evidence type="ECO:0000256" key="1">
    <source>
        <dbReference type="SAM" id="MobiDB-lite"/>
    </source>
</evidence>
<gene>
    <name evidence="2" type="ORF">KIPB_016818</name>
</gene>
<dbReference type="AlphaFoldDB" id="A0A391P006"/>
<dbReference type="Proteomes" id="UP000265618">
    <property type="component" value="Unassembled WGS sequence"/>
</dbReference>
<feature type="non-terminal residue" evidence="2">
    <location>
        <position position="81"/>
    </location>
</feature>
<protein>
    <submittedName>
        <fullName evidence="2">Uncharacterized protein</fullName>
    </submittedName>
</protein>
<proteinExistence type="predicted"/>
<feature type="region of interest" description="Disordered" evidence="1">
    <location>
        <begin position="1"/>
        <end position="81"/>
    </location>
</feature>
<evidence type="ECO:0000313" key="2">
    <source>
        <dbReference type="EMBL" id="GCA65306.1"/>
    </source>
</evidence>
<reference evidence="2 3" key="1">
    <citation type="journal article" date="2018" name="PLoS ONE">
        <title>The draft genome of Kipferlia bialata reveals reductive genome evolution in fornicate parasites.</title>
        <authorList>
            <person name="Tanifuji G."/>
            <person name="Takabayashi S."/>
            <person name="Kume K."/>
            <person name="Takagi M."/>
            <person name="Nakayama T."/>
            <person name="Kamikawa R."/>
            <person name="Inagaki Y."/>
            <person name="Hashimoto T."/>
        </authorList>
    </citation>
    <scope>NUCLEOTIDE SEQUENCE [LARGE SCALE GENOMIC DNA]</scope>
    <source>
        <strain evidence="2">NY0173</strain>
    </source>
</reference>
<comment type="caution">
    <text evidence="2">The sequence shown here is derived from an EMBL/GenBank/DDBJ whole genome shotgun (WGS) entry which is preliminary data.</text>
</comment>
<accession>A0A391P006</accession>
<dbReference type="EMBL" id="BDIP01010645">
    <property type="protein sequence ID" value="GCA65306.1"/>
    <property type="molecule type" value="Genomic_DNA"/>
</dbReference>
<organism evidence="2 3">
    <name type="scientific">Kipferlia bialata</name>
    <dbReference type="NCBI Taxonomy" id="797122"/>
    <lineage>
        <taxon>Eukaryota</taxon>
        <taxon>Metamonada</taxon>
        <taxon>Carpediemonas-like organisms</taxon>
        <taxon>Kipferlia</taxon>
    </lineage>
</organism>
<keyword evidence="3" id="KW-1185">Reference proteome</keyword>
<feature type="compositionally biased region" description="Basic and acidic residues" evidence="1">
    <location>
        <begin position="42"/>
        <end position="51"/>
    </location>
</feature>
<name>A0A391P006_9EUKA</name>